<dbReference type="Gramene" id="Kaladp0011s0382.1.v1.1">
    <property type="protein sequence ID" value="Kaladp0011s0382.1.v1.1"/>
    <property type="gene ID" value="Kaladp0011s0382.v1.1"/>
</dbReference>
<accession>A0A7N0RGX8</accession>
<evidence type="ECO:0000313" key="5">
    <source>
        <dbReference type="Proteomes" id="UP000594263"/>
    </source>
</evidence>
<comment type="similarity">
    <text evidence="1">Belongs to the PPR family. P subfamily.</text>
</comment>
<dbReference type="OMA" id="WNGMIAT"/>
<dbReference type="InterPro" id="IPR011990">
    <property type="entry name" value="TPR-like_helical_dom_sf"/>
</dbReference>
<keyword evidence="2" id="KW-0677">Repeat</keyword>
<dbReference type="InterPro" id="IPR002885">
    <property type="entry name" value="PPR_rpt"/>
</dbReference>
<evidence type="ECO:0000256" key="1">
    <source>
        <dbReference type="ARBA" id="ARBA00007626"/>
    </source>
</evidence>
<dbReference type="Proteomes" id="UP000594263">
    <property type="component" value="Unplaced"/>
</dbReference>
<evidence type="ECO:0000313" key="4">
    <source>
        <dbReference type="EnsemblPlants" id="Kaladp0011s0382.1.v1.1"/>
    </source>
</evidence>
<dbReference type="PANTHER" id="PTHR47934">
    <property type="entry name" value="PENTATRICOPEPTIDE REPEAT-CONTAINING PROTEIN PET309, MITOCHONDRIAL"/>
    <property type="match status" value="1"/>
</dbReference>
<organism evidence="4 5">
    <name type="scientific">Kalanchoe fedtschenkoi</name>
    <name type="common">Lavender scallops</name>
    <name type="synonym">South American air plant</name>
    <dbReference type="NCBI Taxonomy" id="63787"/>
    <lineage>
        <taxon>Eukaryota</taxon>
        <taxon>Viridiplantae</taxon>
        <taxon>Streptophyta</taxon>
        <taxon>Embryophyta</taxon>
        <taxon>Tracheophyta</taxon>
        <taxon>Spermatophyta</taxon>
        <taxon>Magnoliopsida</taxon>
        <taxon>eudicotyledons</taxon>
        <taxon>Gunneridae</taxon>
        <taxon>Pentapetalae</taxon>
        <taxon>Saxifragales</taxon>
        <taxon>Crassulaceae</taxon>
        <taxon>Kalanchoe</taxon>
    </lineage>
</organism>
<evidence type="ECO:0000256" key="3">
    <source>
        <dbReference type="PROSITE-ProRule" id="PRU00708"/>
    </source>
</evidence>
<dbReference type="EnsemblPlants" id="Kaladp0011s0382.1.v1.1">
    <property type="protein sequence ID" value="Kaladp0011s0382.1.v1.1"/>
    <property type="gene ID" value="Kaladp0011s0382.v1.1"/>
</dbReference>
<dbReference type="PROSITE" id="PS51375">
    <property type="entry name" value="PPR"/>
    <property type="match status" value="2"/>
</dbReference>
<sequence>MGKVVSTLKPKPHFGECCLQADKFKEAEEVFEMLLDKEKSPLKPDQKMFHMMIYMYKKAGSYEKARKAFAMMADRGVQQSTVTYNSLMSFESNYKEVSKIYDQMQRAGLRPDVVSYASLIKAYGKARREEEALAVFEEMLDAGVRQRCSLYG</sequence>
<dbReference type="GO" id="GO:0009507">
    <property type="term" value="C:chloroplast"/>
    <property type="evidence" value="ECO:0007669"/>
    <property type="project" value="TreeGrafter"/>
</dbReference>
<dbReference type="InterPro" id="IPR051114">
    <property type="entry name" value="Mito_RNA_Proc_CCM1"/>
</dbReference>
<dbReference type="NCBIfam" id="TIGR00756">
    <property type="entry name" value="PPR"/>
    <property type="match status" value="2"/>
</dbReference>
<evidence type="ECO:0008006" key="6">
    <source>
        <dbReference type="Google" id="ProtNLM"/>
    </source>
</evidence>
<protein>
    <recommendedName>
        <fullName evidence="6">Pentatricopeptide repeat-containing protein</fullName>
    </recommendedName>
</protein>
<dbReference type="SUPFAM" id="SSF81901">
    <property type="entry name" value="HCP-like"/>
    <property type="match status" value="1"/>
</dbReference>
<dbReference type="GO" id="GO:0006396">
    <property type="term" value="P:RNA processing"/>
    <property type="evidence" value="ECO:0007669"/>
    <property type="project" value="TreeGrafter"/>
</dbReference>
<reference evidence="4" key="1">
    <citation type="submission" date="2021-01" db="UniProtKB">
        <authorList>
            <consortium name="EnsemblPlants"/>
        </authorList>
    </citation>
    <scope>IDENTIFICATION</scope>
</reference>
<proteinExistence type="inferred from homology"/>
<feature type="repeat" description="PPR" evidence="3">
    <location>
        <begin position="112"/>
        <end position="146"/>
    </location>
</feature>
<name>A0A7N0RGX8_KALFE</name>
<dbReference type="Gene3D" id="1.25.40.10">
    <property type="entry name" value="Tetratricopeptide repeat domain"/>
    <property type="match status" value="2"/>
</dbReference>
<keyword evidence="5" id="KW-1185">Reference proteome</keyword>
<feature type="repeat" description="PPR" evidence="3">
    <location>
        <begin position="45"/>
        <end position="79"/>
    </location>
</feature>
<dbReference type="Pfam" id="PF13812">
    <property type="entry name" value="PPR_3"/>
    <property type="match status" value="2"/>
</dbReference>
<dbReference type="AlphaFoldDB" id="A0A7N0RGX8"/>
<dbReference type="Pfam" id="PF01535">
    <property type="entry name" value="PPR"/>
    <property type="match status" value="1"/>
</dbReference>
<dbReference type="GO" id="GO:0003729">
    <property type="term" value="F:mRNA binding"/>
    <property type="evidence" value="ECO:0007669"/>
    <property type="project" value="TreeGrafter"/>
</dbReference>
<evidence type="ECO:0000256" key="2">
    <source>
        <dbReference type="ARBA" id="ARBA00022737"/>
    </source>
</evidence>
<dbReference type="PANTHER" id="PTHR47934:SF4">
    <property type="entry name" value="OS08G0191900 PROTEIN"/>
    <property type="match status" value="1"/>
</dbReference>